<dbReference type="Pfam" id="PF00753">
    <property type="entry name" value="Lactamase_B"/>
    <property type="match status" value="1"/>
</dbReference>
<keyword evidence="3" id="KW-0479">Metal-binding</keyword>
<dbReference type="Proteomes" id="UP001501671">
    <property type="component" value="Unassembled WGS sequence"/>
</dbReference>
<evidence type="ECO:0000313" key="7">
    <source>
        <dbReference type="EMBL" id="GAA4344404.1"/>
    </source>
</evidence>
<reference evidence="8" key="1">
    <citation type="journal article" date="2019" name="Int. J. Syst. Evol. Microbiol.">
        <title>The Global Catalogue of Microorganisms (GCM) 10K type strain sequencing project: providing services to taxonomists for standard genome sequencing and annotation.</title>
        <authorList>
            <consortium name="The Broad Institute Genomics Platform"/>
            <consortium name="The Broad Institute Genome Sequencing Center for Infectious Disease"/>
            <person name="Wu L."/>
            <person name="Ma J."/>
        </authorList>
    </citation>
    <scope>NUCLEOTIDE SEQUENCE [LARGE SCALE GENOMIC DNA]</scope>
    <source>
        <strain evidence="8">JCM 17666</strain>
    </source>
</reference>
<evidence type="ECO:0000259" key="6">
    <source>
        <dbReference type="SMART" id="SM00849"/>
    </source>
</evidence>
<dbReference type="Gene3D" id="3.60.15.10">
    <property type="entry name" value="Ribonuclease Z/Hydroxyacylglutathione hydrolase-like"/>
    <property type="match status" value="1"/>
</dbReference>
<evidence type="ECO:0000256" key="3">
    <source>
        <dbReference type="ARBA" id="ARBA00022723"/>
    </source>
</evidence>
<dbReference type="InterPro" id="IPR001279">
    <property type="entry name" value="Metallo-B-lactamas"/>
</dbReference>
<dbReference type="PANTHER" id="PTHR42978:SF7">
    <property type="entry name" value="METALLO-HYDROLASE RV2300C-RELATED"/>
    <property type="match status" value="1"/>
</dbReference>
<organism evidence="7 8">
    <name type="scientific">Pigmentiphaga soli</name>
    <dbReference type="NCBI Taxonomy" id="1007095"/>
    <lineage>
        <taxon>Bacteria</taxon>
        <taxon>Pseudomonadati</taxon>
        <taxon>Pseudomonadota</taxon>
        <taxon>Betaproteobacteria</taxon>
        <taxon>Burkholderiales</taxon>
        <taxon>Alcaligenaceae</taxon>
        <taxon>Pigmentiphaga</taxon>
    </lineage>
</organism>
<dbReference type="PANTHER" id="PTHR42978">
    <property type="entry name" value="QUORUM-QUENCHING LACTONASE YTNP-RELATED-RELATED"/>
    <property type="match status" value="1"/>
</dbReference>
<dbReference type="InterPro" id="IPR051013">
    <property type="entry name" value="MBL_superfamily_lactonases"/>
</dbReference>
<dbReference type="InterPro" id="IPR036866">
    <property type="entry name" value="RibonucZ/Hydroxyglut_hydro"/>
</dbReference>
<comment type="cofactor">
    <cofactor evidence="1">
        <name>Zn(2+)</name>
        <dbReference type="ChEBI" id="CHEBI:29105"/>
    </cofactor>
</comment>
<evidence type="ECO:0000256" key="4">
    <source>
        <dbReference type="ARBA" id="ARBA00022801"/>
    </source>
</evidence>
<evidence type="ECO:0000256" key="2">
    <source>
        <dbReference type="ARBA" id="ARBA00007749"/>
    </source>
</evidence>
<evidence type="ECO:0000256" key="1">
    <source>
        <dbReference type="ARBA" id="ARBA00001947"/>
    </source>
</evidence>
<name>A0ABP8HU19_9BURK</name>
<evidence type="ECO:0000313" key="8">
    <source>
        <dbReference type="Proteomes" id="UP001501671"/>
    </source>
</evidence>
<keyword evidence="4" id="KW-0378">Hydrolase</keyword>
<dbReference type="RefSeq" id="WP_345252502.1">
    <property type="nucleotide sequence ID" value="NZ_BAABFO010000050.1"/>
</dbReference>
<dbReference type="EMBL" id="BAABFO010000050">
    <property type="protein sequence ID" value="GAA4344404.1"/>
    <property type="molecule type" value="Genomic_DNA"/>
</dbReference>
<dbReference type="SUPFAM" id="SSF56281">
    <property type="entry name" value="Metallo-hydrolase/oxidoreductase"/>
    <property type="match status" value="1"/>
</dbReference>
<proteinExistence type="inferred from homology"/>
<dbReference type="SMART" id="SM00849">
    <property type="entry name" value="Lactamase_B"/>
    <property type="match status" value="1"/>
</dbReference>
<protein>
    <submittedName>
        <fullName evidence="7">N-acyl homoserine lactonase family protein</fullName>
    </submittedName>
</protein>
<feature type="domain" description="Metallo-beta-lactamase" evidence="6">
    <location>
        <begin position="39"/>
        <end position="239"/>
    </location>
</feature>
<dbReference type="CDD" id="cd07729">
    <property type="entry name" value="AHL_lactonase_MBL-fold"/>
    <property type="match status" value="1"/>
</dbReference>
<accession>A0ABP8HU19</accession>
<keyword evidence="5" id="KW-0862">Zinc</keyword>
<gene>
    <name evidence="7" type="ORF">GCM10023144_48090</name>
</gene>
<evidence type="ECO:0000256" key="5">
    <source>
        <dbReference type="ARBA" id="ARBA00022833"/>
    </source>
</evidence>
<comment type="caution">
    <text evidence="7">The sequence shown here is derived from an EMBL/GenBank/DDBJ whole genome shotgun (WGS) entry which is preliminary data.</text>
</comment>
<comment type="similarity">
    <text evidence="2">Belongs to the metallo-beta-lactamase superfamily.</text>
</comment>
<keyword evidence="8" id="KW-1185">Reference proteome</keyword>
<sequence>MNAPLETYRIYAIKYAYHNRKAADNFIGGDPHDVPMPLDYFVWAVVGESRTFVVDTGFDDEQAQKRGRVITHSVEEGLRAIGIETDKVEDIILTHMHYDHAGNRHLFPRARYHLQDREMAYCTGRCMCHGALNHPFEAKDVAEMVHKVFAGRAEFHDGDEQIAPGLSVHLVGGHTNGLQIVRVHSQRGWVVLASDASHLYANMEQHRPFPAVYNVGDMLEGYRKAYSLADSPQHVIPGHDPAVLKRFPPAGPEFKDWIVRLDLPPV</sequence>